<dbReference type="Pfam" id="PF01757">
    <property type="entry name" value="Acyl_transf_3"/>
    <property type="match status" value="1"/>
</dbReference>
<feature type="transmembrane region" description="Helical" evidence="1">
    <location>
        <begin position="327"/>
        <end position="349"/>
    </location>
</feature>
<name>A0A2D2B232_9CAUL</name>
<feature type="transmembrane region" description="Helical" evidence="1">
    <location>
        <begin position="184"/>
        <end position="202"/>
    </location>
</feature>
<evidence type="ECO:0000259" key="2">
    <source>
        <dbReference type="Pfam" id="PF01757"/>
    </source>
</evidence>
<dbReference type="KEGG" id="cmb:CSW64_18670"/>
<keyword evidence="1" id="KW-0812">Transmembrane</keyword>
<evidence type="ECO:0000313" key="3">
    <source>
        <dbReference type="EMBL" id="ATQ44266.1"/>
    </source>
</evidence>
<feature type="transmembrane region" description="Helical" evidence="1">
    <location>
        <begin position="355"/>
        <end position="383"/>
    </location>
</feature>
<feature type="transmembrane region" description="Helical" evidence="1">
    <location>
        <begin position="53"/>
        <end position="72"/>
    </location>
</feature>
<protein>
    <recommendedName>
        <fullName evidence="2">Acyltransferase 3 domain-containing protein</fullName>
    </recommendedName>
</protein>
<gene>
    <name evidence="3" type="ORF">CSW64_18670</name>
</gene>
<keyword evidence="1" id="KW-0472">Membrane</keyword>
<reference evidence="3 4" key="1">
    <citation type="submission" date="2017-10" db="EMBL/GenBank/DDBJ databases">
        <title>Genome sequence of Caulobacter mirabilis FWC38.</title>
        <authorList>
            <person name="Fiebig A."/>
            <person name="Crosson S."/>
        </authorList>
    </citation>
    <scope>NUCLEOTIDE SEQUENCE [LARGE SCALE GENOMIC DNA]</scope>
    <source>
        <strain evidence="3 4">FWC 38</strain>
    </source>
</reference>
<organism evidence="3 4">
    <name type="scientific">Caulobacter mirabilis</name>
    <dbReference type="NCBI Taxonomy" id="69666"/>
    <lineage>
        <taxon>Bacteria</taxon>
        <taxon>Pseudomonadati</taxon>
        <taxon>Pseudomonadota</taxon>
        <taxon>Alphaproteobacteria</taxon>
        <taxon>Caulobacterales</taxon>
        <taxon>Caulobacteraceae</taxon>
        <taxon>Caulobacter</taxon>
    </lineage>
</organism>
<keyword evidence="4" id="KW-1185">Reference proteome</keyword>
<dbReference type="InterPro" id="IPR002656">
    <property type="entry name" value="Acyl_transf_3_dom"/>
</dbReference>
<dbReference type="PANTHER" id="PTHR36927">
    <property type="entry name" value="BLR4337 PROTEIN"/>
    <property type="match status" value="1"/>
</dbReference>
<dbReference type="PANTHER" id="PTHR36927:SF1">
    <property type="entry name" value="MDO-LIKE PROTEIN"/>
    <property type="match status" value="1"/>
</dbReference>
<feature type="domain" description="Acyltransferase 3" evidence="2">
    <location>
        <begin position="10"/>
        <end position="367"/>
    </location>
</feature>
<accession>A0A2D2B232</accession>
<dbReference type="InterPro" id="IPR050623">
    <property type="entry name" value="Glucan_succinyl_AcylTrfase"/>
</dbReference>
<dbReference type="OrthoDB" id="8288190at2"/>
<keyword evidence="1" id="KW-1133">Transmembrane helix</keyword>
<dbReference type="AlphaFoldDB" id="A0A2D2B232"/>
<dbReference type="EMBL" id="CP024201">
    <property type="protein sequence ID" value="ATQ44266.1"/>
    <property type="molecule type" value="Genomic_DNA"/>
</dbReference>
<feature type="transmembrane region" description="Helical" evidence="1">
    <location>
        <begin position="93"/>
        <end position="117"/>
    </location>
</feature>
<feature type="transmembrane region" description="Helical" evidence="1">
    <location>
        <begin position="287"/>
        <end position="307"/>
    </location>
</feature>
<dbReference type="GO" id="GO:0016747">
    <property type="term" value="F:acyltransferase activity, transferring groups other than amino-acyl groups"/>
    <property type="evidence" value="ECO:0007669"/>
    <property type="project" value="InterPro"/>
</dbReference>
<evidence type="ECO:0000313" key="4">
    <source>
        <dbReference type="Proteomes" id="UP000228945"/>
    </source>
</evidence>
<sequence>MTSNQPERLHALDAVRGGALLLGVAFHATMSFLPGQQVWVVMDAERSAVMSVLFFWLHMFRMAAFFLIAGFFGRMLLERRGLKGFLADRSRRIVLPLVVFWPVLFTAIVAVMIWAAVKANGGAAPSGPASGFPSLPNFPLTHLWFLYVLLIFYAAALLIRGGLRLLDPGEAVAGVVDRMMRWMVELWLPVMFAAPLAFAFWSDPAWLAWFGIMTPDSSLIPNVPALVGYGTAFAAGWLLHRQASLLQVWTERWPMLLGVGLGCVSTCLVMVGLEPVLTPTPLGLSKFAYACLYAMGVFCWTFGLAGAAQQFLSGHSPARRYVADASYWIYLIHVPVVMALQTVVSDLAWPWPVKYALVLGAALAVGFGSYQLLVRGTVLGGWLNGRRHKRLAHKQLAKGRGLVHAEATGDVP</sequence>
<feature type="transmembrane region" description="Helical" evidence="1">
    <location>
        <begin position="252"/>
        <end position="272"/>
    </location>
</feature>
<feature type="transmembrane region" description="Helical" evidence="1">
    <location>
        <begin position="222"/>
        <end position="240"/>
    </location>
</feature>
<dbReference type="RefSeq" id="WP_099623514.1">
    <property type="nucleotide sequence ID" value="NZ_CP024201.1"/>
</dbReference>
<proteinExistence type="predicted"/>
<dbReference type="Proteomes" id="UP000228945">
    <property type="component" value="Chromosome"/>
</dbReference>
<evidence type="ECO:0000256" key="1">
    <source>
        <dbReference type="SAM" id="Phobius"/>
    </source>
</evidence>
<feature type="transmembrane region" description="Helical" evidence="1">
    <location>
        <begin position="144"/>
        <end position="163"/>
    </location>
</feature>
<feature type="transmembrane region" description="Helical" evidence="1">
    <location>
        <begin position="12"/>
        <end position="33"/>
    </location>
</feature>